<gene>
    <name evidence="2" type="ORF">HMN09_00355100</name>
</gene>
<dbReference type="EMBL" id="JACAZE010000004">
    <property type="protein sequence ID" value="KAF7318459.1"/>
    <property type="molecule type" value="Genomic_DNA"/>
</dbReference>
<dbReference type="InterPro" id="IPR025337">
    <property type="entry name" value="Questin_oxidase-like"/>
</dbReference>
<evidence type="ECO:0000256" key="1">
    <source>
        <dbReference type="ARBA" id="ARBA00023002"/>
    </source>
</evidence>
<dbReference type="GO" id="GO:0016491">
    <property type="term" value="F:oxidoreductase activity"/>
    <property type="evidence" value="ECO:0007669"/>
    <property type="project" value="UniProtKB-KW"/>
</dbReference>
<dbReference type="PANTHER" id="PTHR35870">
    <property type="entry name" value="PROTEIN, PUTATIVE (AFU_ORTHOLOGUE AFUA_5G03330)-RELATED"/>
    <property type="match status" value="1"/>
</dbReference>
<dbReference type="Proteomes" id="UP000613580">
    <property type="component" value="Unassembled WGS sequence"/>
</dbReference>
<dbReference type="AlphaFoldDB" id="A0A8H6WN56"/>
<name>A0A8H6WN56_MYCCL</name>
<keyword evidence="3" id="KW-1185">Reference proteome</keyword>
<keyword evidence="1" id="KW-0560">Oxidoreductase</keyword>
<sequence length="505" mass="54735">MAAPKTQAGTPAMLSLAPAPLKKGLVAFPGATAESAALTTELLYKDFLNHHCFFNDNFFHDHVAHHVLSLYDLGASPDAIQALFNHHGGMQRDIFHGKPTAGDRTANAITEENWKDRMGEQHAHLYADLLEFFSAQIQNHGVAKTLEKFLFSPEANANGTVMLARFFGGAVHPIIQTGYGVEFGQDYMVAQGLALTVLTTAEGALFLEPTGLPEIRVDTPGTTSPSLLSVLRASTTHPKMPRMPFPGRFGMGIQGGSVTYRSLVDWVEAQPHNAYGTALREVFSTWSFDLTDADFEKKVDEIFWQAALIVGASTPAHLAPGKDGHRTRQDFFTMHLLTSAMALRPLLAVLPNAIHKAQLLQVYARTCGLLMVLRGTPELDVDVLMAAPLEAKYSAKGPGGAAAGSAWLPIIANACAHSETHLVKSIRALFYAAQLYGLTPAGGMPGAAGDGGETFKGAKNADGSVFLRVAGLMSNQLGWVIHGEKERMWEFHGMWEESWDVYERL</sequence>
<evidence type="ECO:0000313" key="3">
    <source>
        <dbReference type="Proteomes" id="UP000613580"/>
    </source>
</evidence>
<comment type="caution">
    <text evidence="2">The sequence shown here is derived from an EMBL/GenBank/DDBJ whole genome shotgun (WGS) entry which is preliminary data.</text>
</comment>
<protein>
    <recommendedName>
        <fullName evidence="4">Oxidoreductase AflY</fullName>
    </recommendedName>
</protein>
<reference evidence="2" key="1">
    <citation type="submission" date="2020-05" db="EMBL/GenBank/DDBJ databases">
        <title>Mycena genomes resolve the evolution of fungal bioluminescence.</title>
        <authorList>
            <person name="Tsai I.J."/>
        </authorList>
    </citation>
    <scope>NUCLEOTIDE SEQUENCE</scope>
    <source>
        <strain evidence="2">110903Hualien_Pintung</strain>
    </source>
</reference>
<organism evidence="2 3">
    <name type="scientific">Mycena chlorophos</name>
    <name type="common">Agaric fungus</name>
    <name type="synonym">Agaricus chlorophos</name>
    <dbReference type="NCBI Taxonomy" id="658473"/>
    <lineage>
        <taxon>Eukaryota</taxon>
        <taxon>Fungi</taxon>
        <taxon>Dikarya</taxon>
        <taxon>Basidiomycota</taxon>
        <taxon>Agaricomycotina</taxon>
        <taxon>Agaricomycetes</taxon>
        <taxon>Agaricomycetidae</taxon>
        <taxon>Agaricales</taxon>
        <taxon>Marasmiineae</taxon>
        <taxon>Mycenaceae</taxon>
        <taxon>Mycena</taxon>
    </lineage>
</organism>
<accession>A0A8H6WN56</accession>
<dbReference type="OrthoDB" id="10004862at2759"/>
<evidence type="ECO:0008006" key="4">
    <source>
        <dbReference type="Google" id="ProtNLM"/>
    </source>
</evidence>
<dbReference type="PANTHER" id="PTHR35870:SF1">
    <property type="entry name" value="PROTEIN, PUTATIVE (AFU_ORTHOLOGUE AFUA_5G03330)-RELATED"/>
    <property type="match status" value="1"/>
</dbReference>
<proteinExistence type="predicted"/>
<dbReference type="Pfam" id="PF14027">
    <property type="entry name" value="Questin_oxidase"/>
    <property type="match status" value="1"/>
</dbReference>
<evidence type="ECO:0000313" key="2">
    <source>
        <dbReference type="EMBL" id="KAF7318459.1"/>
    </source>
</evidence>